<accession>A0AAJ0XGB9</accession>
<dbReference type="InterPro" id="IPR050469">
    <property type="entry name" value="Diguanylate_Cyclase"/>
</dbReference>
<evidence type="ECO:0000256" key="2">
    <source>
        <dbReference type="ARBA" id="ARBA00012528"/>
    </source>
</evidence>
<name>A0AAJ0XGB9_HALSE</name>
<dbReference type="GO" id="GO:0052621">
    <property type="term" value="F:diguanylate cyclase activity"/>
    <property type="evidence" value="ECO:0007669"/>
    <property type="project" value="UniProtKB-EC"/>
</dbReference>
<dbReference type="Gene3D" id="3.30.70.270">
    <property type="match status" value="1"/>
</dbReference>
<comment type="caution">
    <text evidence="6">The sequence shown here is derived from an EMBL/GenBank/DDBJ whole genome shotgun (WGS) entry which is preliminary data.</text>
</comment>
<evidence type="ECO:0000259" key="5">
    <source>
        <dbReference type="PROSITE" id="PS50887"/>
    </source>
</evidence>
<feature type="transmembrane region" description="Helical" evidence="4">
    <location>
        <begin position="174"/>
        <end position="196"/>
    </location>
</feature>
<dbReference type="GO" id="GO:0005886">
    <property type="term" value="C:plasma membrane"/>
    <property type="evidence" value="ECO:0007669"/>
    <property type="project" value="TreeGrafter"/>
</dbReference>
<dbReference type="FunFam" id="3.30.70.270:FF:000001">
    <property type="entry name" value="Diguanylate cyclase domain protein"/>
    <property type="match status" value="1"/>
</dbReference>
<dbReference type="GO" id="GO:1902201">
    <property type="term" value="P:negative regulation of bacterial-type flagellum-dependent cell motility"/>
    <property type="evidence" value="ECO:0007669"/>
    <property type="project" value="TreeGrafter"/>
</dbReference>
<dbReference type="SUPFAM" id="SSF55785">
    <property type="entry name" value="PYP-like sensor domain (PAS domain)"/>
    <property type="match status" value="1"/>
</dbReference>
<protein>
    <recommendedName>
        <fullName evidence="2">diguanylate cyclase</fullName>
        <ecNumber evidence="2">2.7.7.65</ecNumber>
    </recommendedName>
</protein>
<evidence type="ECO:0000256" key="1">
    <source>
        <dbReference type="ARBA" id="ARBA00001946"/>
    </source>
</evidence>
<dbReference type="Gene3D" id="3.30.450.20">
    <property type="entry name" value="PAS domain"/>
    <property type="match status" value="1"/>
</dbReference>
<keyword evidence="4" id="KW-1133">Transmembrane helix</keyword>
<reference evidence="6" key="1">
    <citation type="submission" date="2017-05" db="EMBL/GenBank/DDBJ databases">
        <authorList>
            <person name="Imhoff J.F."/>
            <person name="Rahn T."/>
            <person name="Kuenzel S."/>
            <person name="Neulinger S.C."/>
        </authorList>
    </citation>
    <scope>NUCLEOTIDE SEQUENCE</scope>
    <source>
        <strain evidence="6">DSM 4395</strain>
    </source>
</reference>
<organism evidence="6 7">
    <name type="scientific">Halochromatium salexigens</name>
    <name type="common">Chromatium salexigens</name>
    <dbReference type="NCBI Taxonomy" id="49447"/>
    <lineage>
        <taxon>Bacteria</taxon>
        <taxon>Pseudomonadati</taxon>
        <taxon>Pseudomonadota</taxon>
        <taxon>Gammaproteobacteria</taxon>
        <taxon>Chromatiales</taxon>
        <taxon>Chromatiaceae</taxon>
        <taxon>Halochromatium</taxon>
    </lineage>
</organism>
<dbReference type="PANTHER" id="PTHR45138:SF9">
    <property type="entry name" value="DIGUANYLATE CYCLASE DGCM-RELATED"/>
    <property type="match status" value="1"/>
</dbReference>
<keyword evidence="7" id="KW-1185">Reference proteome</keyword>
<dbReference type="Pfam" id="PF13188">
    <property type="entry name" value="PAS_8"/>
    <property type="match status" value="1"/>
</dbReference>
<dbReference type="InterPro" id="IPR000014">
    <property type="entry name" value="PAS"/>
</dbReference>
<gene>
    <name evidence="6" type="ORF">CCR82_08870</name>
</gene>
<dbReference type="CDD" id="cd01949">
    <property type="entry name" value="GGDEF"/>
    <property type="match status" value="1"/>
</dbReference>
<dbReference type="GO" id="GO:0043709">
    <property type="term" value="P:cell adhesion involved in single-species biofilm formation"/>
    <property type="evidence" value="ECO:0007669"/>
    <property type="project" value="TreeGrafter"/>
</dbReference>
<dbReference type="SUPFAM" id="SSF55073">
    <property type="entry name" value="Nucleotide cyclase"/>
    <property type="match status" value="1"/>
</dbReference>
<dbReference type="PANTHER" id="PTHR45138">
    <property type="entry name" value="REGULATORY COMPONENTS OF SENSORY TRANSDUCTION SYSTEM"/>
    <property type="match status" value="1"/>
</dbReference>
<evidence type="ECO:0000313" key="6">
    <source>
        <dbReference type="EMBL" id="MBK5930630.1"/>
    </source>
</evidence>
<keyword evidence="4" id="KW-0812">Transmembrane</keyword>
<comment type="catalytic activity">
    <reaction evidence="3">
        <text>2 GTP = 3',3'-c-di-GMP + 2 diphosphate</text>
        <dbReference type="Rhea" id="RHEA:24898"/>
        <dbReference type="ChEBI" id="CHEBI:33019"/>
        <dbReference type="ChEBI" id="CHEBI:37565"/>
        <dbReference type="ChEBI" id="CHEBI:58805"/>
        <dbReference type="EC" id="2.7.7.65"/>
    </reaction>
</comment>
<dbReference type="EMBL" id="NHSF01000054">
    <property type="protein sequence ID" value="MBK5930630.1"/>
    <property type="molecule type" value="Genomic_DNA"/>
</dbReference>
<dbReference type="InterPro" id="IPR035965">
    <property type="entry name" value="PAS-like_dom_sf"/>
</dbReference>
<evidence type="ECO:0000256" key="3">
    <source>
        <dbReference type="ARBA" id="ARBA00034247"/>
    </source>
</evidence>
<evidence type="ECO:0000256" key="4">
    <source>
        <dbReference type="SAM" id="Phobius"/>
    </source>
</evidence>
<comment type="cofactor">
    <cofactor evidence="1">
        <name>Mg(2+)</name>
        <dbReference type="ChEBI" id="CHEBI:18420"/>
    </cofactor>
</comment>
<dbReference type="InterPro" id="IPR029787">
    <property type="entry name" value="Nucleotide_cyclase"/>
</dbReference>
<feature type="transmembrane region" description="Helical" evidence="4">
    <location>
        <begin position="20"/>
        <end position="41"/>
    </location>
</feature>
<dbReference type="InterPro" id="IPR000160">
    <property type="entry name" value="GGDEF_dom"/>
</dbReference>
<evidence type="ECO:0000313" key="7">
    <source>
        <dbReference type="Proteomes" id="UP001296967"/>
    </source>
</evidence>
<dbReference type="RefSeq" id="WP_201245217.1">
    <property type="nucleotide sequence ID" value="NZ_NHSF01000054.1"/>
</dbReference>
<sequence length="475" mass="53165">MPSEHRFSEDRPSFIFERNLAAIFALLGLLLTGLITGYWLFVLEPSLHADAESRARALAQAQARSLESLFAIDLPPERLSTALDTRLDGILLLKEQGTDTPLTDRVVLEFDPHATHLTTEQLRLARGEATCPDSCFVTEEPLYHPRKHLLIGIATFYANTESLRALISDVRIKLFWTGCAVLLLIGMGWLSAGWLLRRLRESETNLRSLLDVAPFPMLLVDQSKTLIVRANLAAIRYLDLRKDASGQLGSETWKRLEEDGLPSEDEGQREMQMRDQAGQSHWAVVSVIQISLSGTRHRLVSLVDISELKTIQQRLHQAANTDALTQSYNRRYLFDQLHQEMSRCDREGHSLSVVLFDLDEFKSINDTFGHAVGDTVLVRAAEVLRRCVRTMDICGRYGGEEFLVLLPSATAKAALEIAERIRNEISDLDWSCPGLQVTISGGVAEYSGGTIDTLLEAADRNLYRAKEAGRNRIIG</sequence>
<dbReference type="Proteomes" id="UP001296967">
    <property type="component" value="Unassembled WGS sequence"/>
</dbReference>
<dbReference type="SMART" id="SM00267">
    <property type="entry name" value="GGDEF"/>
    <property type="match status" value="1"/>
</dbReference>
<dbReference type="PROSITE" id="PS50887">
    <property type="entry name" value="GGDEF"/>
    <property type="match status" value="1"/>
</dbReference>
<dbReference type="AlphaFoldDB" id="A0AAJ0XGB9"/>
<dbReference type="Pfam" id="PF00990">
    <property type="entry name" value="GGDEF"/>
    <property type="match status" value="1"/>
</dbReference>
<keyword evidence="4" id="KW-0472">Membrane</keyword>
<proteinExistence type="predicted"/>
<dbReference type="InterPro" id="IPR043128">
    <property type="entry name" value="Rev_trsase/Diguanyl_cyclase"/>
</dbReference>
<dbReference type="EC" id="2.7.7.65" evidence="2"/>
<feature type="domain" description="GGDEF" evidence="5">
    <location>
        <begin position="349"/>
        <end position="475"/>
    </location>
</feature>
<dbReference type="NCBIfam" id="TIGR00254">
    <property type="entry name" value="GGDEF"/>
    <property type="match status" value="1"/>
</dbReference>
<reference evidence="6" key="2">
    <citation type="journal article" date="2020" name="Microorganisms">
        <title>Osmotic Adaptation and Compatible Solute Biosynthesis of Phototrophic Bacteria as Revealed from Genome Analyses.</title>
        <authorList>
            <person name="Imhoff J.F."/>
            <person name="Rahn T."/>
            <person name="Kunzel S."/>
            <person name="Keller A."/>
            <person name="Neulinger S.C."/>
        </authorList>
    </citation>
    <scope>NUCLEOTIDE SEQUENCE</scope>
    <source>
        <strain evidence="6">DSM 4395</strain>
    </source>
</reference>